<evidence type="ECO:0000313" key="3">
    <source>
        <dbReference type="Proteomes" id="UP001644719"/>
    </source>
</evidence>
<keyword evidence="3" id="KW-1185">Reference proteome</keyword>
<dbReference type="PANTHER" id="PTHR43685:SF13">
    <property type="entry name" value="O ANTIGEN BIOSYNTHESIS RHAMNOSYLTRANSFERASE RFBN"/>
    <property type="match status" value="1"/>
</dbReference>
<name>A0ABX2H4Z9_9FIRM</name>
<dbReference type="SUPFAM" id="SSF53448">
    <property type="entry name" value="Nucleotide-diphospho-sugar transferases"/>
    <property type="match status" value="1"/>
</dbReference>
<feature type="domain" description="Glycosyltransferase 2-like" evidence="1">
    <location>
        <begin position="6"/>
        <end position="174"/>
    </location>
</feature>
<comment type="caution">
    <text evidence="2">The sequence shown here is derived from an EMBL/GenBank/DDBJ whole genome shotgun (WGS) entry which is preliminary data.</text>
</comment>
<dbReference type="PANTHER" id="PTHR43685">
    <property type="entry name" value="GLYCOSYLTRANSFERASE"/>
    <property type="match status" value="1"/>
</dbReference>
<protein>
    <submittedName>
        <fullName evidence="2">Glycosyltransferase family 2 protein</fullName>
    </submittedName>
</protein>
<dbReference type="Proteomes" id="UP001644719">
    <property type="component" value="Unassembled WGS sequence"/>
</dbReference>
<reference evidence="2 3" key="1">
    <citation type="journal article" date="2020" name="Cell Host Microbe">
        <title>Functional and Genomic Variation between Human-Derived Isolates of Lachnospiraceae Reveals Inter- and Intra-Species Diversity.</title>
        <authorList>
            <person name="Sorbara M.T."/>
            <person name="Littmann E.R."/>
            <person name="Fontana E."/>
            <person name="Moody T.U."/>
            <person name="Kohout C.E."/>
            <person name="Gjonbalaj M."/>
            <person name="Eaton V."/>
            <person name="Seok R."/>
            <person name="Leiner I.M."/>
            <person name="Pamer E.G."/>
        </authorList>
    </citation>
    <scope>NUCLEOTIDE SEQUENCE [LARGE SCALE GENOMIC DNA]</scope>
    <source>
        <strain evidence="2 3">MSK.17.74</strain>
    </source>
</reference>
<dbReference type="EMBL" id="JAAITS010000016">
    <property type="protein sequence ID" value="NSG85265.1"/>
    <property type="molecule type" value="Genomic_DNA"/>
</dbReference>
<accession>A0ABX2H4Z9</accession>
<dbReference type="Gene3D" id="3.90.550.10">
    <property type="entry name" value="Spore Coat Polysaccharide Biosynthesis Protein SpsA, Chain A"/>
    <property type="match status" value="1"/>
</dbReference>
<gene>
    <name evidence="2" type="ORF">G5B17_07430</name>
</gene>
<evidence type="ECO:0000259" key="1">
    <source>
        <dbReference type="Pfam" id="PF00535"/>
    </source>
</evidence>
<dbReference type="InterPro" id="IPR029044">
    <property type="entry name" value="Nucleotide-diphossugar_trans"/>
</dbReference>
<dbReference type="Pfam" id="PF00535">
    <property type="entry name" value="Glycos_transf_2"/>
    <property type="match status" value="1"/>
</dbReference>
<dbReference type="InterPro" id="IPR050834">
    <property type="entry name" value="Glycosyltransf_2"/>
</dbReference>
<dbReference type="RefSeq" id="WP_173769626.1">
    <property type="nucleotide sequence ID" value="NZ_JAAITS010000016.1"/>
</dbReference>
<organism evidence="2 3">
    <name type="scientific">Blautia faecis</name>
    <dbReference type="NCBI Taxonomy" id="871665"/>
    <lineage>
        <taxon>Bacteria</taxon>
        <taxon>Bacillati</taxon>
        <taxon>Bacillota</taxon>
        <taxon>Clostridia</taxon>
        <taxon>Lachnospirales</taxon>
        <taxon>Lachnospiraceae</taxon>
        <taxon>Blautia</taxon>
    </lineage>
</organism>
<evidence type="ECO:0000313" key="2">
    <source>
        <dbReference type="EMBL" id="NSG85265.1"/>
    </source>
</evidence>
<dbReference type="InterPro" id="IPR001173">
    <property type="entry name" value="Glyco_trans_2-like"/>
</dbReference>
<sequence length="306" mass="35204">METVDIIIPAYRPGNEFEKLLDSLSTQNYPVEKILVMNTEEKFWNTAWEKKFPKVNVVHLKKADFDHGGTRCQGARLSDSDIMVFMTQDAVPADRNLIGNLIRPLQENSKVGASYARQLAREDCAYLEKYTRRFNYPETSSIKWEKDTDTYGIKTYFCSNVCAAYKKSIYEEIGGFVKKAIFNEDMIYAGTMAKRGYGIAYAADACVIHSHNYSCRQQFHRNFDLGVSQADHPEIFEGVPSEGEGLRLVKKSLAYLIKTGHIWLVPKLAGQSGFKYMGYFLGKRYKMLPKKVILFCTMNREYWKNE</sequence>
<proteinExistence type="predicted"/>